<dbReference type="PROSITE" id="PS50198">
    <property type="entry name" value="PPIC_PPIASE_2"/>
    <property type="match status" value="2"/>
</dbReference>
<dbReference type="Gene3D" id="3.10.50.40">
    <property type="match status" value="2"/>
</dbReference>
<dbReference type="AlphaFoldDB" id="A0A2S1QYD4"/>
<dbReference type="GO" id="GO:0003755">
    <property type="term" value="F:peptidyl-prolyl cis-trans isomerase activity"/>
    <property type="evidence" value="ECO:0007669"/>
    <property type="project" value="UniProtKB-KW"/>
</dbReference>
<dbReference type="Pfam" id="PF13145">
    <property type="entry name" value="Rotamase_2"/>
    <property type="match status" value="1"/>
</dbReference>
<organism evidence="3 4">
    <name type="scientific">Flavobacterium album</name>
    <dbReference type="NCBI Taxonomy" id="2175091"/>
    <lineage>
        <taxon>Bacteria</taxon>
        <taxon>Pseudomonadati</taxon>
        <taxon>Bacteroidota</taxon>
        <taxon>Flavobacteriia</taxon>
        <taxon>Flavobacteriales</taxon>
        <taxon>Flavobacteriaceae</taxon>
        <taxon>Flavobacterium</taxon>
    </lineage>
</organism>
<evidence type="ECO:0000313" key="4">
    <source>
        <dbReference type="Proteomes" id="UP000244929"/>
    </source>
</evidence>
<dbReference type="InterPro" id="IPR000297">
    <property type="entry name" value="PPIase_PpiC"/>
</dbReference>
<dbReference type="KEGG" id="falb:HYN59_09085"/>
<name>A0A2S1QYD4_9FLAO</name>
<dbReference type="SUPFAM" id="SSF54534">
    <property type="entry name" value="FKBP-like"/>
    <property type="match status" value="2"/>
</dbReference>
<evidence type="ECO:0000259" key="2">
    <source>
        <dbReference type="PROSITE" id="PS50198"/>
    </source>
</evidence>
<dbReference type="Proteomes" id="UP000244929">
    <property type="component" value="Chromosome"/>
</dbReference>
<protein>
    <submittedName>
        <fullName evidence="3">Peptidylprolyl isomerase</fullName>
    </submittedName>
</protein>
<keyword evidence="4" id="KW-1185">Reference proteome</keyword>
<dbReference type="InterPro" id="IPR046357">
    <property type="entry name" value="PPIase_dom_sf"/>
</dbReference>
<dbReference type="EMBL" id="CP029186">
    <property type="protein sequence ID" value="AWH85261.1"/>
    <property type="molecule type" value="Genomic_DNA"/>
</dbReference>
<dbReference type="InterPro" id="IPR050245">
    <property type="entry name" value="PrsA_foldase"/>
</dbReference>
<dbReference type="PANTHER" id="PTHR47245">
    <property type="entry name" value="PEPTIDYLPROLYL ISOMERASE"/>
    <property type="match status" value="1"/>
</dbReference>
<dbReference type="RefSeq" id="WP_108777965.1">
    <property type="nucleotide sequence ID" value="NZ_CP029186.1"/>
</dbReference>
<sequence>MKLKHVLAGLLFTAIAITGCKSSKGTSPETKKEVLFTVDNKPYYTDEFIRVYNKNLDLVKDDSQKDLDNYLDLFIGYKLKVNKANKLGLQEGKKYQGELKTYRTQLSKNYLTDTKVTKALIDEAYQRSQKEISASHILFLVDENALPADTLKAYNKAIDVRKKALAGEDFGKLAAQYSEDPSAKENNGDLGYFSVFRMVYPFETGAYKTPKGQISMPVRTRYGYHIIKVNDVRNNRGDITVAHIMIMKPKKENAEEAAKAKSTINEIYQKLKQGEDFAALAKQFSQDKSNASNGGQLNRFSSGELSSTEFEDHAFALQKPGDISEPFQSQFGWHIVKLIEKHQVKTLEEVQPDFENRIRRDDRSKLITASLTEKLKKKYTVKKDNAGYEFAVKALTDSIYSGGWHLPANIEDYKAKTVLVINNDKKVDAKTFLDFVNNQQRANQTAKPLSRLASVLFDQFKDEQLNTYYNDNLEKEFPEFSVVMEEYRDGLLLFDLMEKEIWEKAKNDTIGLQKFYDMNKANYQWKARVDADVFSSTDEKMVKQAKDYLAKGKDAAFIKEKLNVDKKVNIIEKSGTFEQDSDALPKQAVWKTGLSDIIKEGNYYYVVKTNKLLPAGPKTLEEAKGRVINDYQQHLESNWVSELKKEFTIKVNQDTFDKVKKELNQK</sequence>
<feature type="domain" description="PpiC" evidence="2">
    <location>
        <begin position="129"/>
        <end position="231"/>
    </location>
</feature>
<accession>A0A2S1QYD4</accession>
<evidence type="ECO:0000313" key="3">
    <source>
        <dbReference type="EMBL" id="AWH85261.1"/>
    </source>
</evidence>
<keyword evidence="1 3" id="KW-0413">Isomerase</keyword>
<feature type="domain" description="PpiC" evidence="2">
    <location>
        <begin position="236"/>
        <end position="340"/>
    </location>
</feature>
<evidence type="ECO:0000256" key="1">
    <source>
        <dbReference type="PROSITE-ProRule" id="PRU00278"/>
    </source>
</evidence>
<dbReference type="OrthoDB" id="14196at2"/>
<dbReference type="PROSITE" id="PS51257">
    <property type="entry name" value="PROKAR_LIPOPROTEIN"/>
    <property type="match status" value="1"/>
</dbReference>
<reference evidence="3 4" key="1">
    <citation type="submission" date="2018-04" db="EMBL/GenBank/DDBJ databases">
        <title>Genome sequencing of Flavobacterium sp. HYN0059.</title>
        <authorList>
            <person name="Yi H."/>
            <person name="Baek C."/>
        </authorList>
    </citation>
    <scope>NUCLEOTIDE SEQUENCE [LARGE SCALE GENOMIC DNA]</scope>
    <source>
        <strain evidence="3 4">HYN0059</strain>
    </source>
</reference>
<dbReference type="Pfam" id="PF00639">
    <property type="entry name" value="Rotamase"/>
    <property type="match status" value="2"/>
</dbReference>
<dbReference type="PANTHER" id="PTHR47245:SF2">
    <property type="entry name" value="PEPTIDYL-PROLYL CIS-TRANS ISOMERASE HP_0175-RELATED"/>
    <property type="match status" value="1"/>
</dbReference>
<keyword evidence="1" id="KW-0697">Rotamase</keyword>
<proteinExistence type="predicted"/>
<gene>
    <name evidence="3" type="ORF">HYN59_09085</name>
</gene>